<keyword evidence="14" id="KW-1185">Reference proteome</keyword>
<dbReference type="InterPro" id="IPR035584">
    <property type="entry name" value="PurF_N"/>
</dbReference>
<dbReference type="PANTHER" id="PTHR11907">
    <property type="entry name" value="AMIDOPHOSPHORIBOSYLTRANSFERASE"/>
    <property type="match status" value="1"/>
</dbReference>
<comment type="similarity">
    <text evidence="2 7 8">In the C-terminal section; belongs to the purine/pyrimidine phosphoribosyltransferase family.</text>
</comment>
<feature type="domain" description="Glutamine amidotransferase type-2" evidence="12">
    <location>
        <begin position="15"/>
        <end position="235"/>
    </location>
</feature>
<dbReference type="OrthoDB" id="9801213at2"/>
<dbReference type="EC" id="2.4.2.14" evidence="7"/>
<dbReference type="GO" id="GO:0009113">
    <property type="term" value="P:purine nucleobase biosynthetic process"/>
    <property type="evidence" value="ECO:0007669"/>
    <property type="project" value="UniProtKB-UniRule"/>
</dbReference>
<evidence type="ECO:0000256" key="11">
    <source>
        <dbReference type="PIRSR" id="PIRSR000485-3"/>
    </source>
</evidence>
<keyword evidence="3 7" id="KW-0328">Glycosyltransferase</keyword>
<dbReference type="NCBIfam" id="TIGR01134">
    <property type="entry name" value="purF"/>
    <property type="match status" value="1"/>
</dbReference>
<name>A0A1T5JRS3_9FIRM</name>
<dbReference type="PROSITE" id="PS51278">
    <property type="entry name" value="GATASE_TYPE_2"/>
    <property type="match status" value="1"/>
</dbReference>
<dbReference type="Pfam" id="PF13522">
    <property type="entry name" value="GATase_6"/>
    <property type="match status" value="1"/>
</dbReference>
<evidence type="ECO:0000256" key="9">
    <source>
        <dbReference type="PIRSR" id="PIRSR000485-1"/>
    </source>
</evidence>
<dbReference type="GO" id="GO:0051539">
    <property type="term" value="F:4 iron, 4 sulfur cluster binding"/>
    <property type="evidence" value="ECO:0007669"/>
    <property type="project" value="UniProtKB-KW"/>
</dbReference>
<proteinExistence type="inferred from homology"/>
<dbReference type="SUPFAM" id="SSF56235">
    <property type="entry name" value="N-terminal nucleophile aminohydrolases (Ntn hydrolases)"/>
    <property type="match status" value="1"/>
</dbReference>
<keyword evidence="7 10" id="KW-0479">Metal-binding</keyword>
<feature type="active site" description="Nucleophile" evidence="7 9">
    <location>
        <position position="15"/>
    </location>
</feature>
<feature type="binding site" evidence="7 11">
    <location>
        <position position="397"/>
    </location>
    <ligand>
        <name>[4Fe-4S] cluster</name>
        <dbReference type="ChEBI" id="CHEBI:49883"/>
    </ligand>
</feature>
<dbReference type="GO" id="GO:0000287">
    <property type="term" value="F:magnesium ion binding"/>
    <property type="evidence" value="ECO:0007669"/>
    <property type="project" value="UniProtKB-UniRule"/>
</dbReference>
<comment type="catalytic activity">
    <reaction evidence="7 8">
        <text>5-phospho-beta-D-ribosylamine + L-glutamate + diphosphate = 5-phospho-alpha-D-ribose 1-diphosphate + L-glutamine + H2O</text>
        <dbReference type="Rhea" id="RHEA:14905"/>
        <dbReference type="ChEBI" id="CHEBI:15377"/>
        <dbReference type="ChEBI" id="CHEBI:29985"/>
        <dbReference type="ChEBI" id="CHEBI:33019"/>
        <dbReference type="ChEBI" id="CHEBI:58017"/>
        <dbReference type="ChEBI" id="CHEBI:58359"/>
        <dbReference type="ChEBI" id="CHEBI:58681"/>
        <dbReference type="EC" id="2.4.2.14"/>
    </reaction>
</comment>
<dbReference type="InterPro" id="IPR017932">
    <property type="entry name" value="GATase_2_dom"/>
</dbReference>
<evidence type="ECO:0000256" key="5">
    <source>
        <dbReference type="ARBA" id="ARBA00022755"/>
    </source>
</evidence>
<comment type="pathway">
    <text evidence="1 7 8">Purine metabolism; IMP biosynthesis via de novo pathway; N(1)-(5-phospho-D-ribosyl)glycinamide from 5-phospho-alpha-D-ribose 1-diphosphate: step 1/2.</text>
</comment>
<evidence type="ECO:0000256" key="2">
    <source>
        <dbReference type="ARBA" id="ARBA00010138"/>
    </source>
</evidence>
<dbReference type="EMBL" id="FUZT01000003">
    <property type="protein sequence ID" value="SKC54015.1"/>
    <property type="molecule type" value="Genomic_DNA"/>
</dbReference>
<evidence type="ECO:0000313" key="13">
    <source>
        <dbReference type="EMBL" id="SKC54015.1"/>
    </source>
</evidence>
<comment type="cofactor">
    <cofactor evidence="7 11">
        <name>[4Fe-4S] cluster</name>
        <dbReference type="ChEBI" id="CHEBI:49883"/>
    </cofactor>
    <text evidence="7 11">Binds 1 [4Fe-4S] cluster per subunit.</text>
</comment>
<keyword evidence="7 10" id="KW-0460">Magnesium</keyword>
<comment type="function">
    <text evidence="7">Catalyzes the formation of phosphoribosylamine from phosphoribosylpyrophosphate (PRPP) and glutamine.</text>
</comment>
<dbReference type="PIRSF" id="PIRSF000485">
    <property type="entry name" value="Amd_phspho_trans"/>
    <property type="match status" value="1"/>
</dbReference>
<dbReference type="RefSeq" id="WP_079490230.1">
    <property type="nucleotide sequence ID" value="NZ_FUZT01000003.1"/>
</dbReference>
<dbReference type="CDD" id="cd06223">
    <property type="entry name" value="PRTases_typeI"/>
    <property type="match status" value="1"/>
</dbReference>
<keyword evidence="4 7" id="KW-0808">Transferase</keyword>
<accession>A0A1T5JRS3</accession>
<dbReference type="Pfam" id="PF00156">
    <property type="entry name" value="Pribosyltran"/>
    <property type="match status" value="1"/>
</dbReference>
<sequence length="472" mass="51906">MACNDFALDKLKEECGVFGIYSNSMENISRMIYFGLITLQHRGQESAGIALYNDNKIHYYKEMGLVREVFNDTILSRLKGNIGIGHVRYSTSGESYVTNAQPLVVKYKGGSIALAHNGNLVNANEIRDELEDGGSIFQTSIDSEVIANLIAKNYNLGFKEAIATAVKRIKGAFALSIICEGKLIGVRDPHGLRPLCIGKLDDGYVLSSESCGLGVVGAEIIRDVKPGEIVIIDDNGIESIMYDEDKPKALCSFEFVYFARPDSVIDEQSIYQSRIEAGKILARENPVDADIVMAVPDSGTVAAIGYAEESGIPYRQGLLKNKYLGRSFIQPDQKMRELMVKLKLSVLKENVEGKRLILIDDSIVRGTTSRRIVDMLKMAGAKEVHIRVSSPPVKHSCYFGIDTPTRKQLIGATNSVEEIREAIGADSLAYLSIPGLVKSINMKDENLCTACFSGNYPMEVPNGNSKFRYGKK</sequence>
<feature type="binding site" evidence="7 10">
    <location>
        <position position="360"/>
    </location>
    <ligand>
        <name>Mg(2+)</name>
        <dbReference type="ChEBI" id="CHEBI:18420"/>
    </ligand>
</feature>
<keyword evidence="7 11" id="KW-0411">Iron-sulfur</keyword>
<dbReference type="STRING" id="36842.SAMN02194393_01271"/>
<reference evidence="14" key="1">
    <citation type="submission" date="2017-02" db="EMBL/GenBank/DDBJ databases">
        <authorList>
            <person name="Varghese N."/>
            <person name="Submissions S."/>
        </authorList>
    </citation>
    <scope>NUCLEOTIDE SEQUENCE [LARGE SCALE GENOMIC DNA]</scope>
    <source>
        <strain evidence="14">M1</strain>
    </source>
</reference>
<keyword evidence="7" id="KW-0004">4Fe-4S</keyword>
<dbReference type="Gene3D" id="3.40.50.2020">
    <property type="match status" value="1"/>
</dbReference>
<evidence type="ECO:0000259" key="12">
    <source>
        <dbReference type="PROSITE" id="PS51278"/>
    </source>
</evidence>
<dbReference type="InterPro" id="IPR000836">
    <property type="entry name" value="PRTase_dom"/>
</dbReference>
<dbReference type="GO" id="GO:0004044">
    <property type="term" value="F:amidophosphoribosyltransferase activity"/>
    <property type="evidence" value="ECO:0007669"/>
    <property type="project" value="UniProtKB-UniRule"/>
</dbReference>
<comment type="cofactor">
    <cofactor evidence="7 10">
        <name>Mg(2+)</name>
        <dbReference type="ChEBI" id="CHEBI:18420"/>
    </cofactor>
    <text evidence="7 10">Binds 1 Mg(2+) ion per subunit.</text>
</comment>
<evidence type="ECO:0000256" key="8">
    <source>
        <dbReference type="PIRNR" id="PIRNR000485"/>
    </source>
</evidence>
<gene>
    <name evidence="7" type="primary">purF</name>
    <name evidence="13" type="ORF">SAMN02194393_01271</name>
</gene>
<feature type="binding site" evidence="7 11">
    <location>
        <position position="448"/>
    </location>
    <ligand>
        <name>[4Fe-4S] cluster</name>
        <dbReference type="ChEBI" id="CHEBI:49883"/>
    </ligand>
</feature>
<evidence type="ECO:0000256" key="4">
    <source>
        <dbReference type="ARBA" id="ARBA00022679"/>
    </source>
</evidence>
<evidence type="ECO:0000256" key="6">
    <source>
        <dbReference type="ARBA" id="ARBA00022962"/>
    </source>
</evidence>
<feature type="binding site" evidence="7 11">
    <location>
        <position position="251"/>
    </location>
    <ligand>
        <name>[4Fe-4S] cluster</name>
        <dbReference type="ChEBI" id="CHEBI:49883"/>
    </ligand>
</feature>
<dbReference type="SUPFAM" id="SSF53271">
    <property type="entry name" value="PRTase-like"/>
    <property type="match status" value="1"/>
</dbReference>
<protein>
    <recommendedName>
        <fullName evidence="7">Amidophosphoribosyltransferase</fullName>
        <shortName evidence="7">ATase</shortName>
        <ecNumber evidence="7">2.4.2.14</ecNumber>
    </recommendedName>
    <alternativeName>
        <fullName evidence="7">Glutamine phosphoribosylpyrophosphate amidotransferase</fullName>
        <shortName evidence="7">GPATase</shortName>
    </alternativeName>
</protein>
<dbReference type="Gene3D" id="3.60.20.10">
    <property type="entry name" value="Glutamine Phosphoribosylpyrophosphate, subunit 1, domain 1"/>
    <property type="match status" value="1"/>
</dbReference>
<feature type="binding site" evidence="7 10">
    <location>
        <position position="298"/>
    </location>
    <ligand>
        <name>Mg(2+)</name>
        <dbReference type="ChEBI" id="CHEBI:18420"/>
    </ligand>
</feature>
<keyword evidence="5 7" id="KW-0658">Purine biosynthesis</keyword>
<keyword evidence="7 11" id="KW-0408">Iron</keyword>
<feature type="binding site" evidence="7 11">
    <location>
        <position position="451"/>
    </location>
    <ligand>
        <name>[4Fe-4S] cluster</name>
        <dbReference type="ChEBI" id="CHEBI:49883"/>
    </ligand>
</feature>
<dbReference type="AlphaFoldDB" id="A0A1T5JRS3"/>
<evidence type="ECO:0000256" key="1">
    <source>
        <dbReference type="ARBA" id="ARBA00005209"/>
    </source>
</evidence>
<evidence type="ECO:0000313" key="14">
    <source>
        <dbReference type="Proteomes" id="UP000190285"/>
    </source>
</evidence>
<feature type="binding site" evidence="7 10">
    <location>
        <position position="361"/>
    </location>
    <ligand>
        <name>Mg(2+)</name>
        <dbReference type="ChEBI" id="CHEBI:18420"/>
    </ligand>
</feature>
<evidence type="ECO:0000256" key="10">
    <source>
        <dbReference type="PIRSR" id="PIRSR000485-2"/>
    </source>
</evidence>
<dbReference type="CDD" id="cd00715">
    <property type="entry name" value="GPATase_N"/>
    <property type="match status" value="1"/>
</dbReference>
<evidence type="ECO:0000256" key="3">
    <source>
        <dbReference type="ARBA" id="ARBA00022676"/>
    </source>
</evidence>
<keyword evidence="6 7" id="KW-0315">Glutamine amidotransferase</keyword>
<dbReference type="InterPro" id="IPR029055">
    <property type="entry name" value="Ntn_hydrolases_N"/>
</dbReference>
<dbReference type="GO" id="GO:0006189">
    <property type="term" value="P:'de novo' IMP biosynthetic process"/>
    <property type="evidence" value="ECO:0007669"/>
    <property type="project" value="UniProtKB-UniRule"/>
</dbReference>
<dbReference type="Proteomes" id="UP000190285">
    <property type="component" value="Unassembled WGS sequence"/>
</dbReference>
<organism evidence="13 14">
    <name type="scientific">Maledivibacter halophilus</name>
    <dbReference type="NCBI Taxonomy" id="36842"/>
    <lineage>
        <taxon>Bacteria</taxon>
        <taxon>Bacillati</taxon>
        <taxon>Bacillota</taxon>
        <taxon>Clostridia</taxon>
        <taxon>Peptostreptococcales</taxon>
        <taxon>Caminicellaceae</taxon>
        <taxon>Maledivibacter</taxon>
    </lineage>
</organism>
<dbReference type="InterPro" id="IPR005854">
    <property type="entry name" value="PurF"/>
</dbReference>
<dbReference type="UniPathway" id="UPA00074">
    <property type="reaction ID" value="UER00124"/>
</dbReference>
<dbReference type="InterPro" id="IPR029057">
    <property type="entry name" value="PRTase-like"/>
</dbReference>
<evidence type="ECO:0000256" key="7">
    <source>
        <dbReference type="HAMAP-Rule" id="MF_01931"/>
    </source>
</evidence>
<dbReference type="HAMAP" id="MF_01931">
    <property type="entry name" value="PurF"/>
    <property type="match status" value="1"/>
</dbReference>